<keyword evidence="1" id="KW-0812">Transmembrane</keyword>
<reference evidence="2 3" key="1">
    <citation type="submission" date="2018-10" db="EMBL/GenBank/DDBJ databases">
        <title>Histidinibacterium lentulum gen. nov., sp. nov., a marine bacterium from the culture broth of Picochlorum sp. 122.</title>
        <authorList>
            <person name="Wang G."/>
        </authorList>
    </citation>
    <scope>NUCLEOTIDE SEQUENCE [LARGE SCALE GENOMIC DNA]</scope>
    <source>
        <strain evidence="2 3">B17</strain>
    </source>
</reference>
<dbReference type="AlphaFoldDB" id="A0A3N2QM75"/>
<accession>A0A3N2QM75</accession>
<dbReference type="RefSeq" id="WP_123643860.1">
    <property type="nucleotide sequence ID" value="NZ_ML119092.1"/>
</dbReference>
<name>A0A3N2QM75_9RHOB</name>
<evidence type="ECO:0000256" key="1">
    <source>
        <dbReference type="SAM" id="Phobius"/>
    </source>
</evidence>
<protein>
    <submittedName>
        <fullName evidence="2">DUF2937 family protein</fullName>
    </submittedName>
</protein>
<sequence>MILRLLAMTGGLAGAAGLSQYPEFAQQYTQRLAGQVDALGAVVSDFDATAARSGLTREAALAQMTGTAFLEDRQADMGRAIRRHGTLSEALEQLEAASPMERLVMPHRMADPETFAGTWSAYVPAVPLSAPGAVSAAAGYAGGWAIAGLLGWLLAAPFRRRRHVGGPRTEPPVTRTG</sequence>
<dbReference type="OrthoDB" id="193051at2"/>
<dbReference type="Proteomes" id="UP000268016">
    <property type="component" value="Unassembled WGS sequence"/>
</dbReference>
<organism evidence="2 3">
    <name type="scientific">Histidinibacterium lentulum</name>
    <dbReference type="NCBI Taxonomy" id="2480588"/>
    <lineage>
        <taxon>Bacteria</taxon>
        <taxon>Pseudomonadati</taxon>
        <taxon>Pseudomonadota</taxon>
        <taxon>Alphaproteobacteria</taxon>
        <taxon>Rhodobacterales</taxon>
        <taxon>Paracoccaceae</taxon>
        <taxon>Histidinibacterium</taxon>
    </lineage>
</organism>
<proteinExistence type="predicted"/>
<dbReference type="EMBL" id="RDRB01000012">
    <property type="protein sequence ID" value="ROT96292.1"/>
    <property type="molecule type" value="Genomic_DNA"/>
</dbReference>
<evidence type="ECO:0000313" key="2">
    <source>
        <dbReference type="EMBL" id="ROT96292.1"/>
    </source>
</evidence>
<dbReference type="InterPro" id="IPR022584">
    <property type="entry name" value="DUF2937"/>
</dbReference>
<keyword evidence="1" id="KW-1133">Transmembrane helix</keyword>
<keyword evidence="1" id="KW-0472">Membrane</keyword>
<gene>
    <name evidence="2" type="ORF">EAT49_18820</name>
</gene>
<dbReference type="Pfam" id="PF11157">
    <property type="entry name" value="DUF2937"/>
    <property type="match status" value="1"/>
</dbReference>
<evidence type="ECO:0000313" key="3">
    <source>
        <dbReference type="Proteomes" id="UP000268016"/>
    </source>
</evidence>
<keyword evidence="3" id="KW-1185">Reference proteome</keyword>
<feature type="transmembrane region" description="Helical" evidence="1">
    <location>
        <begin position="137"/>
        <end position="158"/>
    </location>
</feature>
<comment type="caution">
    <text evidence="2">The sequence shown here is derived from an EMBL/GenBank/DDBJ whole genome shotgun (WGS) entry which is preliminary data.</text>
</comment>